<dbReference type="InterPro" id="IPR013551">
    <property type="entry name" value="YicC-like_C"/>
</dbReference>
<gene>
    <name evidence="2" type="ORF">NBRC111894_13</name>
</gene>
<comment type="caution">
    <text evidence="2">The sequence shown here is derived from an EMBL/GenBank/DDBJ whole genome shotgun (WGS) entry which is preliminary data.</text>
</comment>
<dbReference type="AlphaFoldDB" id="A0A4Y1Z673"/>
<name>A0A4Y1Z673_9BACL</name>
<protein>
    <recommendedName>
        <fullName evidence="1">Endoribonuclease YicC-like C-terminal domain-containing protein</fullName>
    </recommendedName>
</protein>
<reference evidence="2 3" key="1">
    <citation type="submission" date="2017-11" db="EMBL/GenBank/DDBJ databases">
        <title>Draft Genome Sequence of Sporolactobacillus inulinus NBRC 111894 Isolated from Koso, a Japanese Sugar-Vegetable Fermented Beverage.</title>
        <authorList>
            <person name="Chiou T.Y."/>
            <person name="Oshima K."/>
            <person name="Suda W."/>
            <person name="Hattori M."/>
            <person name="Takahashi T."/>
        </authorList>
    </citation>
    <scope>NUCLEOTIDE SEQUENCE [LARGE SCALE GENOMIC DNA]</scope>
    <source>
        <strain evidence="2 3">NBRC111894</strain>
    </source>
</reference>
<organism evidence="2 3">
    <name type="scientific">Sporolactobacillus inulinus</name>
    <dbReference type="NCBI Taxonomy" id="2078"/>
    <lineage>
        <taxon>Bacteria</taxon>
        <taxon>Bacillati</taxon>
        <taxon>Bacillota</taxon>
        <taxon>Bacilli</taxon>
        <taxon>Bacillales</taxon>
        <taxon>Sporolactobacillaceae</taxon>
        <taxon>Sporolactobacillus</taxon>
    </lineage>
</organism>
<evidence type="ECO:0000313" key="2">
    <source>
        <dbReference type="EMBL" id="GAY74459.1"/>
    </source>
</evidence>
<evidence type="ECO:0000313" key="3">
    <source>
        <dbReference type="Proteomes" id="UP000319716"/>
    </source>
</evidence>
<accession>A0A4Y1Z673</accession>
<sequence>MNEMALFINKTAINEETTRLKSHLQQCSDLLSEDEQEPVGRRIDF</sequence>
<feature type="domain" description="Endoribonuclease YicC-like C-terminal" evidence="1">
    <location>
        <begin position="2"/>
        <end position="45"/>
    </location>
</feature>
<dbReference type="Pfam" id="PF08340">
    <property type="entry name" value="YicC-like_C"/>
    <property type="match status" value="1"/>
</dbReference>
<evidence type="ECO:0000259" key="1">
    <source>
        <dbReference type="Pfam" id="PF08340"/>
    </source>
</evidence>
<dbReference type="Proteomes" id="UP000319716">
    <property type="component" value="Unassembled WGS sequence"/>
</dbReference>
<dbReference type="EMBL" id="BEXB01000001">
    <property type="protein sequence ID" value="GAY74459.1"/>
    <property type="molecule type" value="Genomic_DNA"/>
</dbReference>
<proteinExistence type="predicted"/>